<evidence type="ECO:0000313" key="14">
    <source>
        <dbReference type="EMBL" id="AUZ88801.1"/>
    </source>
</evidence>
<sequence length="440" mass="46740">MNDRLSVKETAERTAAVSFTELNARRLGPLRRFFRKHPRAMDAVVVVVFLFLSFPTALLLIFGDGNWLALPGVVLAAGALAFRRDRPILVLAFVSVLDVPVSMLTEGQGSSGIATMFALYTVAATYPLRKALVAGCSATVFSVGALFLIPVSTFAEAPGIIWLLSGFVVMFLAIAVGVGITVRRDREHESELREWATRNAELASAGERNRIAREMHDVVAHSLTVMVALSDGAAVVMKRDPDRAVSVLRELSGTGRTAIADMRRVLGVLRAEAASGSLEPLPASSSLAQLLDGFRAAGLPLRVTTSGPRLPDDPAFQLTAYRILQESLTNVLRYGKGVTLVDISIARTGDAVHLRVADDGRGAMGPVVSLGSGQGIAGMRERAAIYAGSVEYGSRPSGGWIVEARLTVPHADGGAGNHRGKEKDDHAAQHAGHAHQGSAR</sequence>
<keyword evidence="4" id="KW-0808">Transferase</keyword>
<keyword evidence="10" id="KW-1133">Transmembrane helix</keyword>
<dbReference type="Pfam" id="PF23539">
    <property type="entry name" value="DUF7134"/>
    <property type="match status" value="1"/>
</dbReference>
<dbReference type="EC" id="2.7.13.3" evidence="2"/>
<evidence type="ECO:0000256" key="9">
    <source>
        <dbReference type="SAM" id="MobiDB-lite"/>
    </source>
</evidence>
<feature type="domain" description="Signal transduction histidine kinase subgroup 3 dimerisation and phosphoacceptor" evidence="12">
    <location>
        <begin position="207"/>
        <end position="272"/>
    </location>
</feature>
<evidence type="ECO:0000256" key="4">
    <source>
        <dbReference type="ARBA" id="ARBA00022679"/>
    </source>
</evidence>
<dbReference type="GO" id="GO:0016020">
    <property type="term" value="C:membrane"/>
    <property type="evidence" value="ECO:0007669"/>
    <property type="project" value="InterPro"/>
</dbReference>
<keyword evidence="5" id="KW-0547">Nucleotide-binding</keyword>
<evidence type="ECO:0000313" key="15">
    <source>
        <dbReference type="Proteomes" id="UP000239187"/>
    </source>
</evidence>
<evidence type="ECO:0000256" key="3">
    <source>
        <dbReference type="ARBA" id="ARBA00022553"/>
    </source>
</evidence>
<reference evidence="14 15" key="1">
    <citation type="submission" date="2017-11" db="EMBL/GenBank/DDBJ databases">
        <title>Draft genome of Arthrobacter agilis strain UMCV2, a plant growth-promoting rhizobacterium and biocontrol capacity of phytopathogenic fungi.</title>
        <authorList>
            <person name="Martinez-Camara R."/>
            <person name="Santoyo G."/>
            <person name="Moreno-Hagelsieb G."/>
            <person name="Valencia-Cantero E."/>
        </authorList>
    </citation>
    <scope>NUCLEOTIDE SEQUENCE [LARGE SCALE GENOMIC DNA]</scope>
    <source>
        <strain evidence="14 15">UMCV2</strain>
    </source>
</reference>
<evidence type="ECO:0000259" key="13">
    <source>
        <dbReference type="Pfam" id="PF23539"/>
    </source>
</evidence>
<dbReference type="GO" id="GO:0005524">
    <property type="term" value="F:ATP binding"/>
    <property type="evidence" value="ECO:0007669"/>
    <property type="project" value="UniProtKB-KW"/>
</dbReference>
<organism evidence="14 15">
    <name type="scientific">Arthrobacter agilis</name>
    <dbReference type="NCBI Taxonomy" id="37921"/>
    <lineage>
        <taxon>Bacteria</taxon>
        <taxon>Bacillati</taxon>
        <taxon>Actinomycetota</taxon>
        <taxon>Actinomycetes</taxon>
        <taxon>Micrococcales</taxon>
        <taxon>Micrococcaceae</taxon>
        <taxon>Arthrobacter</taxon>
    </lineage>
</organism>
<feature type="transmembrane region" description="Helical" evidence="10">
    <location>
        <begin position="40"/>
        <end position="61"/>
    </location>
</feature>
<feature type="compositionally biased region" description="Low complexity" evidence="9">
    <location>
        <begin position="429"/>
        <end position="440"/>
    </location>
</feature>
<dbReference type="PANTHER" id="PTHR24421:SF10">
    <property type="entry name" value="NITRATE_NITRITE SENSOR PROTEIN NARQ"/>
    <property type="match status" value="1"/>
</dbReference>
<evidence type="ECO:0000256" key="5">
    <source>
        <dbReference type="ARBA" id="ARBA00022741"/>
    </source>
</evidence>
<dbReference type="Gene3D" id="1.20.5.1930">
    <property type="match status" value="1"/>
</dbReference>
<keyword evidence="3" id="KW-0597">Phosphoprotein</keyword>
<evidence type="ECO:0000256" key="7">
    <source>
        <dbReference type="ARBA" id="ARBA00022840"/>
    </source>
</evidence>
<dbReference type="PANTHER" id="PTHR24421">
    <property type="entry name" value="NITRATE/NITRITE SENSOR PROTEIN NARX-RELATED"/>
    <property type="match status" value="1"/>
</dbReference>
<keyword evidence="10" id="KW-0472">Membrane</keyword>
<dbReference type="GO" id="GO:0046983">
    <property type="term" value="F:protein dimerization activity"/>
    <property type="evidence" value="ECO:0007669"/>
    <property type="project" value="InterPro"/>
</dbReference>
<name>A0A2L0UHR2_9MICC</name>
<dbReference type="Proteomes" id="UP000239187">
    <property type="component" value="Chromosome"/>
</dbReference>
<dbReference type="SUPFAM" id="SSF55874">
    <property type="entry name" value="ATPase domain of HSP90 chaperone/DNA topoisomerase II/histidine kinase"/>
    <property type="match status" value="1"/>
</dbReference>
<dbReference type="Pfam" id="PF02518">
    <property type="entry name" value="HATPase_c"/>
    <property type="match status" value="1"/>
</dbReference>
<feature type="transmembrane region" description="Helical" evidence="10">
    <location>
        <begin position="135"/>
        <end position="154"/>
    </location>
</feature>
<dbReference type="Pfam" id="PF07730">
    <property type="entry name" value="HisKA_3"/>
    <property type="match status" value="1"/>
</dbReference>
<keyword evidence="6 14" id="KW-0418">Kinase</keyword>
<evidence type="ECO:0000256" key="6">
    <source>
        <dbReference type="ARBA" id="ARBA00022777"/>
    </source>
</evidence>
<protein>
    <recommendedName>
        <fullName evidence="2">histidine kinase</fullName>
        <ecNumber evidence="2">2.7.13.3</ecNumber>
    </recommendedName>
</protein>
<evidence type="ECO:0000256" key="8">
    <source>
        <dbReference type="ARBA" id="ARBA00023012"/>
    </source>
</evidence>
<dbReference type="InterPro" id="IPR050482">
    <property type="entry name" value="Sensor_HK_TwoCompSys"/>
</dbReference>
<evidence type="ECO:0000259" key="12">
    <source>
        <dbReference type="Pfam" id="PF07730"/>
    </source>
</evidence>
<dbReference type="InterPro" id="IPR003594">
    <property type="entry name" value="HATPase_dom"/>
</dbReference>
<feature type="transmembrane region" description="Helical" evidence="10">
    <location>
        <begin position="160"/>
        <end position="182"/>
    </location>
</feature>
<feature type="domain" description="DUF7134" evidence="13">
    <location>
        <begin position="30"/>
        <end position="184"/>
    </location>
</feature>
<dbReference type="EMBL" id="CP024915">
    <property type="protein sequence ID" value="AUZ88801.1"/>
    <property type="molecule type" value="Genomic_DNA"/>
</dbReference>
<dbReference type="InterPro" id="IPR011712">
    <property type="entry name" value="Sig_transdc_His_kin_sub3_dim/P"/>
</dbReference>
<keyword evidence="7" id="KW-0067">ATP-binding</keyword>
<dbReference type="RefSeq" id="WP_208739971.1">
    <property type="nucleotide sequence ID" value="NZ_CP024915.1"/>
</dbReference>
<evidence type="ECO:0000256" key="1">
    <source>
        <dbReference type="ARBA" id="ARBA00000085"/>
    </source>
</evidence>
<feature type="domain" description="Histidine kinase/HSP90-like ATPase" evidence="11">
    <location>
        <begin position="319"/>
        <end position="407"/>
    </location>
</feature>
<evidence type="ECO:0000259" key="11">
    <source>
        <dbReference type="Pfam" id="PF02518"/>
    </source>
</evidence>
<dbReference type="GO" id="GO:0000155">
    <property type="term" value="F:phosphorelay sensor kinase activity"/>
    <property type="evidence" value="ECO:0007669"/>
    <property type="project" value="InterPro"/>
</dbReference>
<dbReference type="InterPro" id="IPR036890">
    <property type="entry name" value="HATPase_C_sf"/>
</dbReference>
<proteinExistence type="predicted"/>
<accession>A0A2L0UHR2</accession>
<gene>
    <name evidence="14" type="ORF">CVO76_14990</name>
</gene>
<feature type="region of interest" description="Disordered" evidence="9">
    <location>
        <begin position="411"/>
        <end position="440"/>
    </location>
</feature>
<feature type="compositionally biased region" description="Basic and acidic residues" evidence="9">
    <location>
        <begin position="419"/>
        <end position="428"/>
    </location>
</feature>
<dbReference type="CDD" id="cd16917">
    <property type="entry name" value="HATPase_UhpB-NarQ-NarX-like"/>
    <property type="match status" value="1"/>
</dbReference>
<dbReference type="AlphaFoldDB" id="A0A2L0UHR2"/>
<keyword evidence="8" id="KW-0902">Two-component regulatory system</keyword>
<evidence type="ECO:0000256" key="2">
    <source>
        <dbReference type="ARBA" id="ARBA00012438"/>
    </source>
</evidence>
<evidence type="ECO:0000256" key="10">
    <source>
        <dbReference type="SAM" id="Phobius"/>
    </source>
</evidence>
<dbReference type="InterPro" id="IPR055558">
    <property type="entry name" value="DUF7134"/>
</dbReference>
<dbReference type="Gene3D" id="3.30.565.10">
    <property type="entry name" value="Histidine kinase-like ATPase, C-terminal domain"/>
    <property type="match status" value="1"/>
</dbReference>
<feature type="transmembrane region" description="Helical" evidence="10">
    <location>
        <begin position="111"/>
        <end position="128"/>
    </location>
</feature>
<comment type="catalytic activity">
    <reaction evidence="1">
        <text>ATP + protein L-histidine = ADP + protein N-phospho-L-histidine.</text>
        <dbReference type="EC" id="2.7.13.3"/>
    </reaction>
</comment>
<keyword evidence="10" id="KW-0812">Transmembrane</keyword>